<reference evidence="2" key="1">
    <citation type="submission" date="2022-03" db="EMBL/GenBank/DDBJ databases">
        <authorList>
            <person name="Tunstrom K."/>
        </authorList>
    </citation>
    <scope>NUCLEOTIDE SEQUENCE</scope>
</reference>
<dbReference type="GO" id="GO:0003824">
    <property type="term" value="F:catalytic activity"/>
    <property type="evidence" value="ECO:0007669"/>
    <property type="project" value="InterPro"/>
</dbReference>
<dbReference type="Pfam" id="PF03372">
    <property type="entry name" value="Exo_endo_phos"/>
    <property type="match status" value="1"/>
</dbReference>
<protein>
    <recommendedName>
        <fullName evidence="1">Endonuclease/exonuclease/phosphatase domain-containing protein</fullName>
    </recommendedName>
</protein>
<dbReference type="GO" id="GO:0031012">
    <property type="term" value="C:extracellular matrix"/>
    <property type="evidence" value="ECO:0007669"/>
    <property type="project" value="TreeGrafter"/>
</dbReference>
<evidence type="ECO:0000313" key="2">
    <source>
        <dbReference type="EMBL" id="CAH2092319.1"/>
    </source>
</evidence>
<feature type="domain" description="Endonuclease/exonuclease/phosphatase" evidence="1">
    <location>
        <begin position="40"/>
        <end position="235"/>
    </location>
</feature>
<dbReference type="PANTHER" id="PTHR33395">
    <property type="entry name" value="TRANSCRIPTASE, PUTATIVE-RELATED-RELATED"/>
    <property type="match status" value="1"/>
</dbReference>
<dbReference type="GO" id="GO:0007508">
    <property type="term" value="P:larval heart development"/>
    <property type="evidence" value="ECO:0007669"/>
    <property type="project" value="TreeGrafter"/>
</dbReference>
<sequence>MATLDLLYDVDNSYMFKCHTISYPEECSNIISSFSLKILSLNIRSLQKNFDNFLVLQKRLGISFDVIVFSECWINEDSTINQLEGYSSFNSNNFINKSGGVVVYVNHRWSPVFTELDIDEANCVLVEVPNSYKVLAVYRSPSFQNTETFITSLDSALNSLSRAPCFVLTGDLNIDIMDTANANAQTSEYLCTLAEHGLISCINTITHYKTCLDHIFVSGHCRAESIVCSTDLSDHDVTMVGISLKKENNVQKRNTKTVIDYDSVRSELNLVDWSFVLSNRDLEDAVETFSAKVLTAVCNNSKMVKRSRSKHILRPWMTPGLLRCARHRDKLHLASRKDPTNEMKRLVYTRYRNFHRTLLRKLKSDYDREELAKNMNKSKKLWGTIKRITHSASPAKSADDLLNIKPTVLESLNECNTYFSNVGSQLAESILSELQPWFFTVTRGSRHGIWQFWDFAAYPRG</sequence>
<comment type="caution">
    <text evidence="2">The sequence shown here is derived from an EMBL/GenBank/DDBJ whole genome shotgun (WGS) entry which is preliminary data.</text>
</comment>
<accession>A0AAU9U3M7</accession>
<dbReference type="AlphaFoldDB" id="A0AAU9U3M7"/>
<keyword evidence="3" id="KW-1185">Reference proteome</keyword>
<organism evidence="2 3">
    <name type="scientific">Euphydryas editha</name>
    <name type="common">Edith's checkerspot</name>
    <dbReference type="NCBI Taxonomy" id="104508"/>
    <lineage>
        <taxon>Eukaryota</taxon>
        <taxon>Metazoa</taxon>
        <taxon>Ecdysozoa</taxon>
        <taxon>Arthropoda</taxon>
        <taxon>Hexapoda</taxon>
        <taxon>Insecta</taxon>
        <taxon>Pterygota</taxon>
        <taxon>Neoptera</taxon>
        <taxon>Endopterygota</taxon>
        <taxon>Lepidoptera</taxon>
        <taxon>Glossata</taxon>
        <taxon>Ditrysia</taxon>
        <taxon>Papilionoidea</taxon>
        <taxon>Nymphalidae</taxon>
        <taxon>Nymphalinae</taxon>
        <taxon>Euphydryas</taxon>
    </lineage>
</organism>
<proteinExistence type="predicted"/>
<dbReference type="SUPFAM" id="SSF56219">
    <property type="entry name" value="DNase I-like"/>
    <property type="match status" value="1"/>
</dbReference>
<dbReference type="InterPro" id="IPR036691">
    <property type="entry name" value="Endo/exonu/phosph_ase_sf"/>
</dbReference>
<evidence type="ECO:0000259" key="1">
    <source>
        <dbReference type="Pfam" id="PF03372"/>
    </source>
</evidence>
<dbReference type="EMBL" id="CAKOGL010000011">
    <property type="protein sequence ID" value="CAH2092319.1"/>
    <property type="molecule type" value="Genomic_DNA"/>
</dbReference>
<dbReference type="Gene3D" id="3.60.10.10">
    <property type="entry name" value="Endonuclease/exonuclease/phosphatase"/>
    <property type="match status" value="1"/>
</dbReference>
<dbReference type="Proteomes" id="UP001153954">
    <property type="component" value="Unassembled WGS sequence"/>
</dbReference>
<dbReference type="PANTHER" id="PTHR33395:SF22">
    <property type="entry name" value="REVERSE TRANSCRIPTASE DOMAIN-CONTAINING PROTEIN"/>
    <property type="match status" value="1"/>
</dbReference>
<evidence type="ECO:0000313" key="3">
    <source>
        <dbReference type="Proteomes" id="UP001153954"/>
    </source>
</evidence>
<gene>
    <name evidence="2" type="ORF">EEDITHA_LOCUS8090</name>
</gene>
<name>A0AAU9U3M7_EUPED</name>
<dbReference type="GO" id="GO:0061343">
    <property type="term" value="P:cell adhesion involved in heart morphogenesis"/>
    <property type="evidence" value="ECO:0007669"/>
    <property type="project" value="TreeGrafter"/>
</dbReference>
<dbReference type="InterPro" id="IPR005135">
    <property type="entry name" value="Endo/exonuclease/phosphatase"/>
</dbReference>